<proteinExistence type="predicted"/>
<gene>
    <name evidence="1" type="ORF">I8748_31835</name>
</gene>
<organism evidence="1 2">
    <name type="scientific">Amazonocrinis nigriterrae CENA67</name>
    <dbReference type="NCBI Taxonomy" id="2794033"/>
    <lineage>
        <taxon>Bacteria</taxon>
        <taxon>Bacillati</taxon>
        <taxon>Cyanobacteriota</taxon>
        <taxon>Cyanophyceae</taxon>
        <taxon>Nostocales</taxon>
        <taxon>Nostocaceae</taxon>
        <taxon>Amazonocrinis</taxon>
        <taxon>Amazonocrinis nigriterrae</taxon>
    </lineage>
</organism>
<dbReference type="EMBL" id="JAECZC010000102">
    <property type="protein sequence ID" value="MBH8566690.1"/>
    <property type="molecule type" value="Genomic_DNA"/>
</dbReference>
<keyword evidence="2" id="KW-1185">Reference proteome</keyword>
<dbReference type="Proteomes" id="UP000632766">
    <property type="component" value="Unassembled WGS sequence"/>
</dbReference>
<sequence>MPKTKLKPNAIDESNLLTLEEAYRKLGKGFSPRSLRRKIASGEYKQGIHYFRSNGVNGIIKVNILAIKQNLIDINS</sequence>
<name>A0A8J7HZX5_9NOST</name>
<accession>A0A8J7HZX5</accession>
<evidence type="ECO:0000313" key="1">
    <source>
        <dbReference type="EMBL" id="MBH8566690.1"/>
    </source>
</evidence>
<comment type="caution">
    <text evidence="1">The sequence shown here is derived from an EMBL/GenBank/DDBJ whole genome shotgun (WGS) entry which is preliminary data.</text>
</comment>
<dbReference type="RefSeq" id="WP_198128426.1">
    <property type="nucleotide sequence ID" value="NZ_JAECZC010000102.1"/>
</dbReference>
<reference evidence="1 2" key="1">
    <citation type="journal article" date="2021" name="Int. J. Syst. Evol. Microbiol.">
        <title>Amazonocrinis nigriterrae gen. nov., sp. nov., Atlanticothrix silvestris gen. nov., sp. nov. and Dendronalium phyllosphericum gen. nov., sp. nov., nostocacean cyanobacteria from Brazilian environments.</title>
        <authorList>
            <person name="Alvarenga D.O."/>
            <person name="Andreote A.P.D."/>
            <person name="Branco L.H.Z."/>
            <person name="Delbaje E."/>
            <person name="Cruz R.B."/>
            <person name="Varani A.M."/>
            <person name="Fiore M.F."/>
        </authorList>
    </citation>
    <scope>NUCLEOTIDE SEQUENCE [LARGE SCALE GENOMIC DNA]</scope>
    <source>
        <strain evidence="1 2">CENA67</strain>
    </source>
</reference>
<dbReference type="AlphaFoldDB" id="A0A8J7HZX5"/>
<protein>
    <submittedName>
        <fullName evidence="1">Uncharacterized protein</fullName>
    </submittedName>
</protein>
<evidence type="ECO:0000313" key="2">
    <source>
        <dbReference type="Proteomes" id="UP000632766"/>
    </source>
</evidence>